<reference evidence="2" key="1">
    <citation type="submission" date="2020-07" db="EMBL/GenBank/DDBJ databases">
        <title>Multicomponent nature underlies the extraordinary mechanical properties of spider dragline silk.</title>
        <authorList>
            <person name="Kono N."/>
            <person name="Nakamura H."/>
            <person name="Mori M."/>
            <person name="Yoshida Y."/>
            <person name="Ohtoshi R."/>
            <person name="Malay A.D."/>
            <person name="Moran D.A.P."/>
            <person name="Tomita M."/>
            <person name="Numata K."/>
            <person name="Arakawa K."/>
        </authorList>
    </citation>
    <scope>NUCLEOTIDE SEQUENCE</scope>
</reference>
<evidence type="ECO:0000313" key="3">
    <source>
        <dbReference type="Proteomes" id="UP000887116"/>
    </source>
</evidence>
<organism evidence="2 3">
    <name type="scientific">Trichonephila clavata</name>
    <name type="common">Joro spider</name>
    <name type="synonym">Nephila clavata</name>
    <dbReference type="NCBI Taxonomy" id="2740835"/>
    <lineage>
        <taxon>Eukaryota</taxon>
        <taxon>Metazoa</taxon>
        <taxon>Ecdysozoa</taxon>
        <taxon>Arthropoda</taxon>
        <taxon>Chelicerata</taxon>
        <taxon>Arachnida</taxon>
        <taxon>Araneae</taxon>
        <taxon>Araneomorphae</taxon>
        <taxon>Entelegynae</taxon>
        <taxon>Araneoidea</taxon>
        <taxon>Nephilidae</taxon>
        <taxon>Trichonephila</taxon>
    </lineage>
</organism>
<feature type="region of interest" description="Disordered" evidence="1">
    <location>
        <begin position="579"/>
        <end position="608"/>
    </location>
</feature>
<protein>
    <submittedName>
        <fullName evidence="2">Uncharacterized protein</fullName>
    </submittedName>
</protein>
<evidence type="ECO:0000256" key="1">
    <source>
        <dbReference type="SAM" id="MobiDB-lite"/>
    </source>
</evidence>
<dbReference type="Proteomes" id="UP000887116">
    <property type="component" value="Unassembled WGS sequence"/>
</dbReference>
<name>A0A8X6HT97_TRICU</name>
<accession>A0A8X6HT97</accession>
<keyword evidence="3" id="KW-1185">Reference proteome</keyword>
<evidence type="ECO:0000313" key="2">
    <source>
        <dbReference type="EMBL" id="GFR09199.1"/>
    </source>
</evidence>
<dbReference type="OrthoDB" id="10369973at2759"/>
<dbReference type="EMBL" id="BMAO01016515">
    <property type="protein sequence ID" value="GFR09199.1"/>
    <property type="molecule type" value="Genomic_DNA"/>
</dbReference>
<proteinExistence type="predicted"/>
<comment type="caution">
    <text evidence="2">The sequence shown here is derived from an EMBL/GenBank/DDBJ whole genome shotgun (WGS) entry which is preliminary data.</text>
</comment>
<dbReference type="AlphaFoldDB" id="A0A8X6HT97"/>
<sequence>MKGMPLYDNSCVFCGVVNWFLDLTMGRLMLATNSFGKRSEIQTLGWKSLFLQEEGPHLFPPDVFDVGKVKYEVIENEPIHDIYVLEGPEGETQRVHYAVDEHGFRANIHSNLVQLEPNFESISSSLSDKWPMEEINSKPWRKSSDLQRERPTVIINQKKQKFDFSKLDYIKALQLLSSTIETDYDSLNNSDGRPEAQMAPLSPYVDTSLESVSIKPSQHSIPSQGFGLYVFDNQSIGNDKRYSTLEPFRINHVPKLKLYPEGNIIEPLTSVTPITPEMEKSNISIDLFTDSMQPSNSLVNLSFGEGQDASLPLLNSLPEKTKFSTKVNFSALQKTVWPTIHFKHTFNSGEAMKQYLSSDSIHFPVSLSDSSTPFHFSTTLASSNGNDTNYHYLHLKNNNQYVPVHKANKFFPFQSLVNSTGNKNSEHQLKAETERNEFKFNNTMEATKSPQGILQPAMDISLEGINSMQDAEGILPTAFIGKLLDVGKIQAIGKMNQSISNTVKQISNASYSIPQDLFEIQAQTTTSRTGDTNGIKIAQFDIEDTYLPPSAALDNFGQSEHFDNEMEKEIKNVNPSFEFNAETKPIPSSENEKGRGITKPSLNKKSPFSSGMSSFNDISLDIPTSTESVDSVLESSILFQPKEAISNPFKTENVSSSNYDRDFISTNPVLTIAIKEDLNGSIGRNSTSCSNFLNPHDDKQNYLLGTVIQKMEKNVSTNFNANFNDFPNSFSEIMPPLIELEIENEKMSDSLLKLNNTPVIIRITNPKVTKSQTNLKTSKIYNSKNEESINILQSDYKLKSKKLSNPSFFLQPDTIVNHKKLTSSKSSLLKKKNMKESNENLTKKTTKGKKLTTNIPYQIFRPRKNNNIMKLNQSQLEIETKFQPYLNMESYNIPYIVKQSNLTKPEFQQSNTKKRKVLKPSRRNLIISPITYNNTQQQIESPKPESIPYVQKNSNAVGLEFQGRDIIHKKKEGISRINPVALKRPKYLKNISPAKFKIIKHKNIDEYTSDLINDLLLRSKESSIKRQSENPFINLWGGNSAVKIEPFGVNEAYKTVPLPKEIDNDVTIDKSENFKTIGNNFETVFILRSPKLVS</sequence>
<gene>
    <name evidence="2" type="primary">AVEN_159559_1</name>
    <name evidence="2" type="ORF">TNCT_523701</name>
</gene>